<protein>
    <submittedName>
        <fullName evidence="2">Uncharacterized protein</fullName>
    </submittedName>
</protein>
<accession>A0A9K3GFA5</accession>
<reference evidence="2 3" key="1">
    <citation type="journal article" date="2018" name="PLoS ONE">
        <title>The draft genome of Kipferlia bialata reveals reductive genome evolution in fornicate parasites.</title>
        <authorList>
            <person name="Tanifuji G."/>
            <person name="Takabayashi S."/>
            <person name="Kume K."/>
            <person name="Takagi M."/>
            <person name="Nakayama T."/>
            <person name="Kamikawa R."/>
            <person name="Inagaki Y."/>
            <person name="Hashimoto T."/>
        </authorList>
    </citation>
    <scope>NUCLEOTIDE SEQUENCE [LARGE SCALE GENOMIC DNA]</scope>
    <source>
        <strain evidence="2">NY0173</strain>
    </source>
</reference>
<feature type="signal peptide" evidence="1">
    <location>
        <begin position="1"/>
        <end position="20"/>
    </location>
</feature>
<evidence type="ECO:0000313" key="3">
    <source>
        <dbReference type="Proteomes" id="UP000265618"/>
    </source>
</evidence>
<comment type="caution">
    <text evidence="2">The sequence shown here is derived from an EMBL/GenBank/DDBJ whole genome shotgun (WGS) entry which is preliminary data.</text>
</comment>
<feature type="chain" id="PRO_5039951064" evidence="1">
    <location>
        <begin position="21"/>
        <end position="116"/>
    </location>
</feature>
<keyword evidence="1" id="KW-0732">Signal</keyword>
<name>A0A9K3GFA5_9EUKA</name>
<gene>
    <name evidence="2" type="ORF">KIPB_001585</name>
</gene>
<keyword evidence="3" id="KW-1185">Reference proteome</keyword>
<dbReference type="EMBL" id="BDIP01000232">
    <property type="protein sequence ID" value="GIQ80743.1"/>
    <property type="molecule type" value="Genomic_DNA"/>
</dbReference>
<proteinExistence type="predicted"/>
<dbReference type="AlphaFoldDB" id="A0A9K3GFA5"/>
<organism evidence="2 3">
    <name type="scientific">Kipferlia bialata</name>
    <dbReference type="NCBI Taxonomy" id="797122"/>
    <lineage>
        <taxon>Eukaryota</taxon>
        <taxon>Metamonada</taxon>
        <taxon>Carpediemonas-like organisms</taxon>
        <taxon>Kipferlia</taxon>
    </lineage>
</organism>
<evidence type="ECO:0000313" key="2">
    <source>
        <dbReference type="EMBL" id="GIQ80743.1"/>
    </source>
</evidence>
<dbReference type="Proteomes" id="UP000265618">
    <property type="component" value="Unassembled WGS sequence"/>
</dbReference>
<evidence type="ECO:0000256" key="1">
    <source>
        <dbReference type="SAM" id="SignalP"/>
    </source>
</evidence>
<sequence length="116" mass="12936">MGHPTLVMYVLAAVASAVVALATSGGSGYIVQITDAHIDPYYAEGTSLDSRCTLNGKDYKQVVNELRTAFPSIRTFHQTNVRRRGDMLLWLPRHPSKYTRGALTPHEMMKLRNSIM</sequence>